<organism evidence="1 2">
    <name type="scientific">Sphaerotilus natans subsp. natans DSM 6575</name>
    <dbReference type="NCBI Taxonomy" id="1286631"/>
    <lineage>
        <taxon>Bacteria</taxon>
        <taxon>Pseudomonadati</taxon>
        <taxon>Pseudomonadota</taxon>
        <taxon>Betaproteobacteria</taxon>
        <taxon>Burkholderiales</taxon>
        <taxon>Sphaerotilaceae</taxon>
        <taxon>Sphaerotilus</taxon>
    </lineage>
</organism>
<dbReference type="Proteomes" id="UP000026714">
    <property type="component" value="Unassembled WGS sequence"/>
</dbReference>
<evidence type="ECO:0000313" key="2">
    <source>
        <dbReference type="Proteomes" id="UP000026714"/>
    </source>
</evidence>
<dbReference type="AlphaFoldDB" id="A0A059KR25"/>
<dbReference type="InterPro" id="IPR012334">
    <property type="entry name" value="Pectin_lyas_fold"/>
</dbReference>
<dbReference type="Gene3D" id="2.160.20.10">
    <property type="entry name" value="Single-stranded right-handed beta-helix, Pectin lyase-like"/>
    <property type="match status" value="1"/>
</dbReference>
<dbReference type="RefSeq" id="WP_139330876.1">
    <property type="nucleotide sequence ID" value="NZ_AZRA01000010.1"/>
</dbReference>
<reference evidence="1 2" key="1">
    <citation type="journal article" date="2014" name="FEMS Microbiol. Ecol.">
        <title>Sphaerotilus natans encrusted with nanoball-shaped Fe(III) oxide minerals formed by nitrate-reducing mixotrophic Fe(II) oxidation.</title>
        <authorList>
            <person name="Park S."/>
            <person name="Kim D.H."/>
            <person name="Lee J.H."/>
            <person name="Hur H.G."/>
        </authorList>
    </citation>
    <scope>NUCLEOTIDE SEQUENCE [LARGE SCALE GENOMIC DNA]</scope>
    <source>
        <strain evidence="1 2">DSM 6575</strain>
    </source>
</reference>
<proteinExistence type="predicted"/>
<comment type="caution">
    <text evidence="1">The sequence shown here is derived from an EMBL/GenBank/DDBJ whole genome shotgun (WGS) entry which is preliminary data.</text>
</comment>
<gene>
    <name evidence="1" type="ORF">X805_04910</name>
</gene>
<protein>
    <submittedName>
        <fullName evidence="1">Uncharacterized protein</fullName>
    </submittedName>
</protein>
<dbReference type="EMBL" id="AZRA01000010">
    <property type="protein sequence ID" value="KDB53937.1"/>
    <property type="molecule type" value="Genomic_DNA"/>
</dbReference>
<name>A0A059KR25_9BURK</name>
<accession>A0A059KR25</accession>
<evidence type="ECO:0000313" key="1">
    <source>
        <dbReference type="EMBL" id="KDB53937.1"/>
    </source>
</evidence>
<dbReference type="STRING" id="34103.SAMN05421778_11467"/>
<keyword evidence="2" id="KW-1185">Reference proteome</keyword>
<sequence>MPRITDSPSLPLPLQPTDRVYVERAGQGPYEIPISEIQSLIGAAPADHTHSPESLGAADADHTHSAAQIAGLGPVATMTLAEAQASVSGGGVYAPTMPTTEAIAAAAARAAADGGGIVQLPAGRITLTASLPAISGVRYRGVHPVPYVSAAAPDAYTAFIGGTVLEGNGTFAAYGCNMDDAVSPLASTAAFNAMAVFGAGFENCGFENFTYAVKGGANYKSSFINSAFSNLYALNCTAWGFYFENFIECSFDNLQSMRATLGIAAFIGSASNAVLSPGNSTLTRLYGEPASTNGSRGIMIAARNGTTLNEIGGRKLQVNRFVGGERQELIQGTSITIGSPIPVTDTSYYPLEMPVCVTQSTNGFTFYSTYFVYSRSTTTGPGTITLSRKVRSSGDIIYPNASNTMTLTTKGFPNLELVSEPSSSIANFNIIDVDLEGNATTAVVLQGVAGHLGINQVPGTTQAYNTVCMRSACACTIDLINHGGYWDIDSAAGGLSYLRTSIVSGFRQNFGINGSWRDESGNWVQQFAGTAPQNGVSPSVGDFIVPAGTRWMKAGKLGIGRRVTNSNAASLTLSDVNVGEVVNRYSAGTATWTLPTAAAANLGMAFRVVNASSQALTVATGGGQLVNGKPAATSIAVSAYSSCDISLTYDGASYLVSLGGVAGTVTY</sequence>